<dbReference type="AlphaFoldDB" id="A0A3N4Z429"/>
<accession>A0A3N4Z429</accession>
<dbReference type="InterPro" id="IPR021243">
    <property type="entry name" value="DUF2804"/>
</dbReference>
<dbReference type="Proteomes" id="UP000280726">
    <property type="component" value="Unassembled WGS sequence"/>
</dbReference>
<protein>
    <submittedName>
        <fullName evidence="1">Uncharacterized protein DUF2804</fullName>
    </submittedName>
</protein>
<comment type="caution">
    <text evidence="1">The sequence shown here is derived from an EMBL/GenBank/DDBJ whole genome shotgun (WGS) entry which is preliminary data.</text>
</comment>
<keyword evidence="2" id="KW-1185">Reference proteome</keyword>
<dbReference type="Pfam" id="PF10974">
    <property type="entry name" value="DUF2804"/>
    <property type="match status" value="1"/>
</dbReference>
<gene>
    <name evidence="1" type="ORF">EDD32_1718</name>
</gene>
<proteinExistence type="predicted"/>
<dbReference type="EMBL" id="RKRA01000001">
    <property type="protein sequence ID" value="RPF27247.1"/>
    <property type="molecule type" value="Genomic_DNA"/>
</dbReference>
<evidence type="ECO:0000313" key="2">
    <source>
        <dbReference type="Proteomes" id="UP000280726"/>
    </source>
</evidence>
<organism evidence="1 2">
    <name type="scientific">Georgenia muralis</name>
    <dbReference type="NCBI Taxonomy" id="154117"/>
    <lineage>
        <taxon>Bacteria</taxon>
        <taxon>Bacillati</taxon>
        <taxon>Actinomycetota</taxon>
        <taxon>Actinomycetes</taxon>
        <taxon>Micrococcales</taxon>
        <taxon>Bogoriellaceae</taxon>
        <taxon>Georgenia</taxon>
    </lineage>
</organism>
<dbReference type="PANTHER" id="PTHR35868">
    <property type="entry name" value="DUF2804 DOMAIN-CONTAINING PROTEIN-RELATED"/>
    <property type="match status" value="1"/>
</dbReference>
<evidence type="ECO:0000313" key="1">
    <source>
        <dbReference type="EMBL" id="RPF27247.1"/>
    </source>
</evidence>
<sequence>MRDDGAVVAEITHEVDLCLPSGALNPAAVGWTRTPLHRANLRTGDPLGRASTWARTKRWDSWSVQTPEHCVVLQLSSLNYAALHEVWVLDRATGVQLGSTATVPLARDVRLPSRYGGGPARGQSGSFAVAFDPVAEGMRLRAVAPRLRLNLVVEEVRERESLGVVVPWSDRLFQYSLRQVALPVRGRMWLDEREITVERDDPSWAVAGFGRGRWPYSVEWISAVGSGLVDGVTTGLQLGGRWTDGTGTTENAVVLDGRVHRINEDLSWAYDAADRGATWFVTGDRVQVQLRPFHVRSATTKLGVLSTTTYQSFGTWTGWVVDDAGERRRVDGLVGWAEDVTSRW</sequence>
<dbReference type="PANTHER" id="PTHR35868:SF3">
    <property type="entry name" value="DUF2804 DOMAIN-CONTAINING PROTEIN"/>
    <property type="match status" value="1"/>
</dbReference>
<reference evidence="1 2" key="1">
    <citation type="submission" date="2018-11" db="EMBL/GenBank/DDBJ databases">
        <title>Sequencing the genomes of 1000 actinobacteria strains.</title>
        <authorList>
            <person name="Klenk H.-P."/>
        </authorList>
    </citation>
    <scope>NUCLEOTIDE SEQUENCE [LARGE SCALE GENOMIC DNA]</scope>
    <source>
        <strain evidence="1 2">DSM 14418</strain>
    </source>
</reference>
<name>A0A3N4Z429_9MICO</name>